<dbReference type="EMBL" id="BNCD01000005">
    <property type="protein sequence ID" value="GHH76762.1"/>
    <property type="molecule type" value="Genomic_DNA"/>
</dbReference>
<feature type="chain" id="PRO_5037861999" evidence="1">
    <location>
        <begin position="24"/>
        <end position="335"/>
    </location>
</feature>
<reference evidence="2" key="1">
    <citation type="journal article" date="2014" name="Int. J. Syst. Evol. Microbiol.">
        <title>Complete genome sequence of Corynebacterium casei LMG S-19264T (=DSM 44701T), isolated from a smear-ripened cheese.</title>
        <authorList>
            <consortium name="US DOE Joint Genome Institute (JGI-PGF)"/>
            <person name="Walter F."/>
            <person name="Albersmeier A."/>
            <person name="Kalinowski J."/>
            <person name="Ruckert C."/>
        </authorList>
    </citation>
    <scope>NUCLEOTIDE SEQUENCE</scope>
    <source>
        <strain evidence="2">JCM 5069</strain>
    </source>
</reference>
<organism evidence="2 3">
    <name type="scientific">Streptomyces sulfonofaciens</name>
    <dbReference type="NCBI Taxonomy" id="68272"/>
    <lineage>
        <taxon>Bacteria</taxon>
        <taxon>Bacillati</taxon>
        <taxon>Actinomycetota</taxon>
        <taxon>Actinomycetes</taxon>
        <taxon>Kitasatosporales</taxon>
        <taxon>Streptomycetaceae</taxon>
        <taxon>Streptomyces</taxon>
    </lineage>
</organism>
<proteinExistence type="predicted"/>
<dbReference type="SUPFAM" id="SSF50494">
    <property type="entry name" value="Trypsin-like serine proteases"/>
    <property type="match status" value="1"/>
</dbReference>
<dbReference type="GO" id="GO:0004252">
    <property type="term" value="F:serine-type endopeptidase activity"/>
    <property type="evidence" value="ECO:0007669"/>
    <property type="project" value="InterPro"/>
</dbReference>
<comment type="caution">
    <text evidence="2">The sequence shown here is derived from an EMBL/GenBank/DDBJ whole genome shotgun (WGS) entry which is preliminary data.</text>
</comment>
<feature type="signal peptide" evidence="1">
    <location>
        <begin position="1"/>
        <end position="23"/>
    </location>
</feature>
<accession>A0A919G203</accession>
<keyword evidence="1" id="KW-0732">Signal</keyword>
<name>A0A919G203_9ACTN</name>
<evidence type="ECO:0000313" key="3">
    <source>
        <dbReference type="Proteomes" id="UP000603708"/>
    </source>
</evidence>
<gene>
    <name evidence="2" type="ORF">GCM10018793_23240</name>
</gene>
<protein>
    <submittedName>
        <fullName evidence="2">Peptidase</fullName>
    </submittedName>
</protein>
<sequence length="335" mass="35066">MRAAALVAAAAGTALAAPAQAGAADQVAVHQQAVTAGQRQAVLDYWTPERIAALTTPALGNPPAGGPDGAPWTTDNALPRTTGRLFFTDHGEDASCTATVVHSANRSTVVTAAHCVDNTDLLGDDNQWVTNEMFVPGYHDGQAPYGRFVGRTAVADATWLANDQQHGETYDAYDQAFVAVNPNERGQLLETAVGAAQRIGFDRPGDVPSFSFGYPRASADPAREGLPEYTGERLAYCQGRAREYPGTPDWPEPPGQFGPPCIMGGGSSGGPRMTGFDPATGMGTVVGDNTQAGFFDASGNPCALDSHDDCTRYLVGPGFSSAVTEPLYERAQKLS</sequence>
<dbReference type="Proteomes" id="UP000603708">
    <property type="component" value="Unassembled WGS sequence"/>
</dbReference>
<dbReference type="Gene3D" id="2.40.10.10">
    <property type="entry name" value="Trypsin-like serine proteases"/>
    <property type="match status" value="2"/>
</dbReference>
<evidence type="ECO:0000313" key="2">
    <source>
        <dbReference type="EMBL" id="GHH76762.1"/>
    </source>
</evidence>
<dbReference type="GO" id="GO:0006508">
    <property type="term" value="P:proteolysis"/>
    <property type="evidence" value="ECO:0007669"/>
    <property type="project" value="InterPro"/>
</dbReference>
<keyword evidence="3" id="KW-1185">Reference proteome</keyword>
<reference evidence="2" key="2">
    <citation type="submission" date="2020-09" db="EMBL/GenBank/DDBJ databases">
        <authorList>
            <person name="Sun Q."/>
            <person name="Ohkuma M."/>
        </authorList>
    </citation>
    <scope>NUCLEOTIDE SEQUENCE</scope>
    <source>
        <strain evidence="2">JCM 5069</strain>
    </source>
</reference>
<dbReference type="InterPro" id="IPR009003">
    <property type="entry name" value="Peptidase_S1_PA"/>
</dbReference>
<dbReference type="AlphaFoldDB" id="A0A919G203"/>
<dbReference type="PROSITE" id="PS00134">
    <property type="entry name" value="TRYPSIN_HIS"/>
    <property type="match status" value="1"/>
</dbReference>
<evidence type="ECO:0000256" key="1">
    <source>
        <dbReference type="SAM" id="SignalP"/>
    </source>
</evidence>
<dbReference type="InterPro" id="IPR018114">
    <property type="entry name" value="TRYPSIN_HIS"/>
</dbReference>
<dbReference type="InterPro" id="IPR043504">
    <property type="entry name" value="Peptidase_S1_PA_chymotrypsin"/>
</dbReference>